<dbReference type="Proteomes" id="UP001189122">
    <property type="component" value="Unassembled WGS sequence"/>
</dbReference>
<evidence type="ECO:0000259" key="2">
    <source>
        <dbReference type="PROSITE" id="PS50858"/>
    </source>
</evidence>
<dbReference type="Pfam" id="PF03909">
    <property type="entry name" value="BSD"/>
    <property type="match status" value="1"/>
</dbReference>
<proteinExistence type="predicted"/>
<sequence>MSWLAKSFANLIAKDEDEDGDDGGDRRRDGGEQTSGGESKVLPPAAAESDGGEGSGELNQGRGVKEDLSELSKTSPASYGPPSPSSASSPDGDSHRTDRDFGSNVPHPTLSPESANPDLVDDSPKIAGIRSDFAEIGGRFRSGISKLSNTKAVSEISKIASSFLQFGSDGEEEEMEDEQGLENKYGNSGIGAIGVTEEVLTFARNISMHPETWLDFPLFPDDETADDFDMSDPQQEHAFAVEQLVPRLAALRIELCPGHISEGCFWKIYFVLLHPRLSKHDAELLSTPQGSAATGLAESDEIFRRRLVRVVEEGRGPDGGGRILERSETVKHPVLSAEMRIVDKSVIEEDAAPIHRGKDIAAEVSPAPAEKYEDNGDEWPEDETTAVEIASARIASVPIADDEDVSFSDLEEDDDDSPPPPPPRAAGDPPATASKDGKPIALDAKESNEWSDLDDIDAI</sequence>
<dbReference type="EMBL" id="CACRZD030000007">
    <property type="protein sequence ID" value="CAA6663028.1"/>
    <property type="molecule type" value="Genomic_DNA"/>
</dbReference>
<feature type="compositionally biased region" description="Acidic residues" evidence="1">
    <location>
        <begin position="449"/>
        <end position="459"/>
    </location>
</feature>
<name>A0A7I8IYS8_SPIIN</name>
<feature type="domain" description="BSD" evidence="2">
    <location>
        <begin position="222"/>
        <end position="277"/>
    </location>
</feature>
<dbReference type="SMART" id="SM00751">
    <property type="entry name" value="BSD"/>
    <property type="match status" value="1"/>
</dbReference>
<dbReference type="InterPro" id="IPR035925">
    <property type="entry name" value="BSD_dom_sf"/>
</dbReference>
<evidence type="ECO:0000313" key="3">
    <source>
        <dbReference type="EMBL" id="CAA2623485.1"/>
    </source>
</evidence>
<feature type="compositionally biased region" description="Acidic residues" evidence="1">
    <location>
        <begin position="400"/>
        <end position="417"/>
    </location>
</feature>
<feature type="compositionally biased region" description="Basic and acidic residues" evidence="1">
    <location>
        <begin position="435"/>
        <end position="448"/>
    </location>
</feature>
<feature type="compositionally biased region" description="Basic and acidic residues" evidence="1">
    <location>
        <begin position="92"/>
        <end position="101"/>
    </location>
</feature>
<evidence type="ECO:0000256" key="1">
    <source>
        <dbReference type="SAM" id="MobiDB-lite"/>
    </source>
</evidence>
<accession>A0A7I8IYS8</accession>
<feature type="region of interest" description="Disordered" evidence="1">
    <location>
        <begin position="357"/>
        <end position="459"/>
    </location>
</feature>
<dbReference type="Gene3D" id="1.10.3970.10">
    <property type="entry name" value="BSD domain"/>
    <property type="match status" value="1"/>
</dbReference>
<dbReference type="EMBL" id="LR743594">
    <property type="protein sequence ID" value="CAA2623485.1"/>
    <property type="molecule type" value="Genomic_DNA"/>
</dbReference>
<organism evidence="3">
    <name type="scientific">Spirodela intermedia</name>
    <name type="common">Intermediate duckweed</name>
    <dbReference type="NCBI Taxonomy" id="51605"/>
    <lineage>
        <taxon>Eukaryota</taxon>
        <taxon>Viridiplantae</taxon>
        <taxon>Streptophyta</taxon>
        <taxon>Embryophyta</taxon>
        <taxon>Tracheophyta</taxon>
        <taxon>Spermatophyta</taxon>
        <taxon>Magnoliopsida</taxon>
        <taxon>Liliopsida</taxon>
        <taxon>Araceae</taxon>
        <taxon>Lemnoideae</taxon>
        <taxon>Spirodela</taxon>
    </lineage>
</organism>
<feature type="compositionally biased region" description="Acidic residues" evidence="1">
    <location>
        <begin position="375"/>
        <end position="385"/>
    </location>
</feature>
<evidence type="ECO:0000313" key="4">
    <source>
        <dbReference type="Proteomes" id="UP001189122"/>
    </source>
</evidence>
<keyword evidence="4" id="KW-1185">Reference proteome</keyword>
<protein>
    <recommendedName>
        <fullName evidence="2">BSD domain-containing protein</fullName>
    </recommendedName>
</protein>
<dbReference type="SUPFAM" id="SSF140383">
    <property type="entry name" value="BSD domain-like"/>
    <property type="match status" value="1"/>
</dbReference>
<dbReference type="AlphaFoldDB" id="A0A7I8IYS8"/>
<dbReference type="PROSITE" id="PS50858">
    <property type="entry name" value="BSD"/>
    <property type="match status" value="1"/>
</dbReference>
<gene>
    <name evidence="3" type="ORF">SI7747_07009413</name>
</gene>
<dbReference type="PANTHER" id="PTHR31923:SF4">
    <property type="entry name" value="BSD DOMAIN-CONTAINING PROTEIN"/>
    <property type="match status" value="1"/>
</dbReference>
<dbReference type="PANTHER" id="PTHR31923">
    <property type="entry name" value="BSD DOMAIN-CONTAINING PROTEIN"/>
    <property type="match status" value="1"/>
</dbReference>
<feature type="region of interest" description="Disordered" evidence="1">
    <location>
        <begin position="1"/>
        <end position="123"/>
    </location>
</feature>
<dbReference type="InterPro" id="IPR005607">
    <property type="entry name" value="BSD_dom"/>
</dbReference>
<reference evidence="3 4" key="1">
    <citation type="submission" date="2019-12" db="EMBL/GenBank/DDBJ databases">
        <authorList>
            <person name="Scholz U."/>
            <person name="Mascher M."/>
            <person name="Fiebig A."/>
        </authorList>
    </citation>
    <scope>NUCLEOTIDE SEQUENCE</scope>
</reference>